<evidence type="ECO:0000313" key="2">
    <source>
        <dbReference type="EMBL" id="AGZ84315.1"/>
    </source>
</evidence>
<dbReference type="KEGG" id="vg:80557409"/>
<dbReference type="EMBL" id="KF688739">
    <property type="protein sequence ID" value="AGZ84315.1"/>
    <property type="molecule type" value="Genomic_RNA"/>
</dbReference>
<accession>A0A023IRJ8</accession>
<keyword evidence="3" id="KW-1185">Reference proteome</keyword>
<feature type="compositionally biased region" description="Low complexity" evidence="1">
    <location>
        <begin position="680"/>
        <end position="697"/>
    </location>
</feature>
<protein>
    <submittedName>
        <fullName evidence="2">Uncharacterized protein</fullName>
    </submittedName>
</protein>
<feature type="compositionally biased region" description="Basic and acidic residues" evidence="1">
    <location>
        <begin position="585"/>
        <end position="596"/>
    </location>
</feature>
<feature type="region of interest" description="Disordered" evidence="1">
    <location>
        <begin position="585"/>
        <end position="717"/>
    </location>
</feature>
<feature type="compositionally biased region" description="Polar residues" evidence="1">
    <location>
        <begin position="608"/>
        <end position="623"/>
    </location>
</feature>
<dbReference type="RefSeq" id="YP_010839424.1">
    <property type="nucleotide sequence ID" value="NC_077818.1"/>
</dbReference>
<evidence type="ECO:0000313" key="3">
    <source>
        <dbReference type="Proteomes" id="UP000297077"/>
    </source>
</evidence>
<evidence type="ECO:0000256" key="1">
    <source>
        <dbReference type="SAM" id="MobiDB-lite"/>
    </source>
</evidence>
<proteinExistence type="predicted"/>
<dbReference type="GeneID" id="80557409"/>
<dbReference type="Proteomes" id="UP000297077">
    <property type="component" value="Genome"/>
</dbReference>
<name>A0A023IRJ8_9VIRU</name>
<sequence>MSFTRDPNHSWRSMAFAGVPVARVRVTQTVRGRADLAPADTDNTAATLEAWIDHQRPYLLPDELAGPAMATGVLASVSEVSSADHSVGLDGAARIVTGIGYNLRTKTTHAVLATGGAHMQVTPYLDPVNVASMTKANSVEAFARQAEIKLPRVLAPGQPTANQQAQGATYNQLEALRWEIAKHAAQADYGARLRGLARVVCHTHVLRQAGLKAKRTRHMGVLAMGSCLTAETPNLAINDLNERCWLYLCDELDPRYRAFLAMGVRGLRHYADPASGTIYSELRSEPENDADNQGITFVRKSGDLRQPHPDPADYERVLAAPDLCLAYYYAYAGSLGIGHQATQVLLQTMLGPHVWGENARLPYRASFPKLDAATYLLRSTDPAPPSAVVAHFGRMLATGPVIAQRFLAGLGSVVSGFAGGKKVSLADVMAQVVGVLADPDQARSLLRLVWSHASDGSAALEWVNPFWSGVSEAFDACIAAYRLNAHLISQCRATPSQSIRPVFNGGVDMRDAIIGSDLRGEPDARYCESVIYQLVAGVPLTCQCEPPSGAMYGRAPERLGVLRSWRAVVTWVRYGLEPAKRLALEQEEPPRRESKSSESSAGVVPALTFTQKIPATTTEQTKPLSDPGLQPKSLFDSAPRWQSPATPTVDHAKRASIGSLGSGNRRDFLRSPPPAPPPATYRSPPRSDAPTVVALPAEAPPAPPSTSDEMSMRGVLP</sequence>
<reference evidence="2 3" key="1">
    <citation type="journal article" date="2014" name="J. Virol.">
        <title>Hypovirulence of the Phytopathogenic Fungus Botryosphaeria dothidea: Association with a Coinfecting Chrysovirus and a Partitivirus.</title>
        <authorList>
            <person name="Wang L."/>
            <person name="Jiang J."/>
            <person name="Wang Y."/>
            <person name="Hong N."/>
            <person name="Zhang F."/>
            <person name="Xu W."/>
            <person name="Wang G."/>
        </authorList>
    </citation>
    <scope>NUCLEOTIDE SEQUENCE [LARGE SCALE GENOMIC DNA]</scope>
    <source>
        <strain evidence="2">LW-1</strain>
    </source>
</reference>
<organism evidence="2 3">
    <name type="scientific">Botryosphaeria dothidea chrysovirus 1</name>
    <dbReference type="NCBI Taxonomy" id="1405299"/>
    <lineage>
        <taxon>Viruses</taxon>
        <taxon>Riboviria</taxon>
        <taxon>Orthornavirae</taxon>
        <taxon>Duplornaviricota</taxon>
        <taxon>Chrymotiviricetes</taxon>
        <taxon>Ghabrivirales</taxon>
        <taxon>Alphatotivirineae</taxon>
        <taxon>Chrysoviridae</taxon>
        <taxon>Betachrysovirus</taxon>
        <taxon>Betachrysovirus botryosphaeriae</taxon>
    </lineage>
</organism>